<evidence type="ECO:0000313" key="1">
    <source>
        <dbReference type="EMBL" id="PWJ94169.1"/>
    </source>
</evidence>
<sequence length="72" mass="7895">MHKNLGRLSVFLAAFHQGRPRSCTCQMASANVVDRPVSADHGAAAADFGFADLGVTRFQHFRLGKLRFSFAE</sequence>
<reference evidence="1 2" key="1">
    <citation type="submission" date="2018-05" db="EMBL/GenBank/DDBJ databases">
        <title>Genomic Encyclopedia of Type Strains, Phase IV (KMG-IV): sequencing the most valuable type-strain genomes for metagenomic binning, comparative biology and taxonomic classification.</title>
        <authorList>
            <person name="Goeker M."/>
        </authorList>
    </citation>
    <scope>NUCLEOTIDE SEQUENCE [LARGE SCALE GENOMIC DNA]</scope>
    <source>
        <strain evidence="1 2">DSM 2626</strain>
    </source>
</reference>
<accession>A0A8E2WGT3</accession>
<dbReference type="Proteomes" id="UP000245631">
    <property type="component" value="Unassembled WGS sequence"/>
</dbReference>
<organism evidence="1 2">
    <name type="scientific">Rhizobium loti</name>
    <name type="common">Mesorhizobium loti</name>
    <dbReference type="NCBI Taxonomy" id="381"/>
    <lineage>
        <taxon>Bacteria</taxon>
        <taxon>Pseudomonadati</taxon>
        <taxon>Pseudomonadota</taxon>
        <taxon>Alphaproteobacteria</taxon>
        <taxon>Hyphomicrobiales</taxon>
        <taxon>Phyllobacteriaceae</taxon>
        <taxon>Mesorhizobium</taxon>
    </lineage>
</organism>
<name>A0A8E2WGT3_RHILI</name>
<evidence type="ECO:0000313" key="2">
    <source>
        <dbReference type="Proteomes" id="UP000245631"/>
    </source>
</evidence>
<gene>
    <name evidence="1" type="ORF">C8D77_101853</name>
</gene>
<dbReference type="AlphaFoldDB" id="A0A8E2WGT3"/>
<proteinExistence type="predicted"/>
<dbReference type="EMBL" id="QGGH01000001">
    <property type="protein sequence ID" value="PWJ94169.1"/>
    <property type="molecule type" value="Genomic_DNA"/>
</dbReference>
<comment type="caution">
    <text evidence="1">The sequence shown here is derived from an EMBL/GenBank/DDBJ whole genome shotgun (WGS) entry which is preliminary data.</text>
</comment>
<protein>
    <submittedName>
        <fullName evidence="1">Uncharacterized protein</fullName>
    </submittedName>
</protein>